<name>B0E6M5_ENTDS</name>
<evidence type="ECO:0000256" key="1">
    <source>
        <dbReference type="PROSITE-ProRule" id="PRU00288"/>
    </source>
</evidence>
<dbReference type="SUPFAM" id="SSF48065">
    <property type="entry name" value="DBL homology domain (DH-domain)"/>
    <property type="match status" value="1"/>
</dbReference>
<dbReference type="SUPFAM" id="SSF50729">
    <property type="entry name" value="PH domain-like"/>
    <property type="match status" value="2"/>
</dbReference>
<dbReference type="PROSITE" id="PS50096">
    <property type="entry name" value="IQ"/>
    <property type="match status" value="1"/>
</dbReference>
<dbReference type="SMART" id="SM00325">
    <property type="entry name" value="RhoGEF"/>
    <property type="match status" value="1"/>
</dbReference>
<dbReference type="AlphaFoldDB" id="B0E6M5"/>
<dbReference type="InterPro" id="IPR037278">
    <property type="entry name" value="ARFGAP/RecO"/>
</dbReference>
<dbReference type="EMBL" id="DS547912">
    <property type="protein sequence ID" value="EDR29820.1"/>
    <property type="molecule type" value="Genomic_DNA"/>
</dbReference>
<dbReference type="PROSITE" id="PS50021">
    <property type="entry name" value="CH"/>
    <property type="match status" value="1"/>
</dbReference>
<dbReference type="GO" id="GO:0005096">
    <property type="term" value="F:GTPase activator activity"/>
    <property type="evidence" value="ECO:0007669"/>
    <property type="project" value="InterPro"/>
</dbReference>
<keyword evidence="8" id="KW-1185">Reference proteome</keyword>
<dbReference type="VEuPathDB" id="AmoebaDB:EDI_326790"/>
<dbReference type="KEGG" id="edi:EDI_326790"/>
<feature type="domain" description="DH" evidence="4">
    <location>
        <begin position="543"/>
        <end position="721"/>
    </location>
</feature>
<proteinExistence type="predicted"/>
<keyword evidence="1" id="KW-0863">Zinc-finger</keyword>
<evidence type="ECO:0000259" key="5">
    <source>
        <dbReference type="PROSITE" id="PS50021"/>
    </source>
</evidence>
<dbReference type="EC" id="3.6.3.9" evidence="7"/>
<dbReference type="Pfam" id="PF00621">
    <property type="entry name" value="RhoGEF"/>
    <property type="match status" value="1"/>
</dbReference>
<keyword evidence="1" id="KW-0479">Metal-binding</keyword>
<dbReference type="InterPro" id="IPR000219">
    <property type="entry name" value="DH_dom"/>
</dbReference>
<dbReference type="Pfam" id="PF00307">
    <property type="entry name" value="CH"/>
    <property type="match status" value="1"/>
</dbReference>
<dbReference type="OrthoDB" id="29060at2759"/>
<feature type="domain" description="PH" evidence="3">
    <location>
        <begin position="753"/>
        <end position="855"/>
    </location>
</feature>
<organism evidence="8">
    <name type="scientific">Entamoeba dispar (strain ATCC PRA-260 / SAW760)</name>
    <dbReference type="NCBI Taxonomy" id="370354"/>
    <lineage>
        <taxon>Eukaryota</taxon>
        <taxon>Amoebozoa</taxon>
        <taxon>Evosea</taxon>
        <taxon>Archamoebae</taxon>
        <taxon>Mastigamoebida</taxon>
        <taxon>Entamoebidae</taxon>
        <taxon>Entamoeba</taxon>
    </lineage>
</organism>
<dbReference type="Gene3D" id="1.20.900.10">
    <property type="entry name" value="Dbl homology (DH) domain"/>
    <property type="match status" value="1"/>
</dbReference>
<evidence type="ECO:0000259" key="4">
    <source>
        <dbReference type="PROSITE" id="PS50010"/>
    </source>
</evidence>
<dbReference type="InterPro" id="IPR051092">
    <property type="entry name" value="FYVE_RhoGEF_PH"/>
</dbReference>
<dbReference type="InterPro" id="IPR001164">
    <property type="entry name" value="ArfGAP_dom"/>
</dbReference>
<dbReference type="SMART" id="SM00033">
    <property type="entry name" value="CH"/>
    <property type="match status" value="1"/>
</dbReference>
<gene>
    <name evidence="7" type="ORF">EDI_326790</name>
</gene>
<dbReference type="RefSeq" id="XP_001734039.1">
    <property type="nucleotide sequence ID" value="XM_001733987.1"/>
</dbReference>
<feature type="coiled-coil region" evidence="2">
    <location>
        <begin position="492"/>
        <end position="526"/>
    </location>
</feature>
<dbReference type="PROSITE" id="PS50115">
    <property type="entry name" value="ARFGAP"/>
    <property type="match status" value="1"/>
</dbReference>
<dbReference type="eggNOG" id="KOG4424">
    <property type="taxonomic scope" value="Eukaryota"/>
</dbReference>
<feature type="domain" description="Calponin-homology (CH)" evidence="5">
    <location>
        <begin position="5"/>
        <end position="107"/>
    </location>
</feature>
<dbReference type="GeneID" id="5878934"/>
<protein>
    <submittedName>
        <fullName evidence="7">Rho/RAC guanine nucleotide exchange factor, putative</fullName>
        <ecNumber evidence="7">3.6.3.9</ecNumber>
    </submittedName>
</protein>
<dbReference type="SUPFAM" id="SSF57863">
    <property type="entry name" value="ArfGap/RecO-like zinc finger"/>
    <property type="match status" value="1"/>
</dbReference>
<dbReference type="Pfam" id="PF01412">
    <property type="entry name" value="ArfGap"/>
    <property type="match status" value="1"/>
</dbReference>
<dbReference type="OMA" id="MNGIYYI"/>
<dbReference type="PROSITE" id="PS50003">
    <property type="entry name" value="PH_DOMAIN"/>
    <property type="match status" value="1"/>
</dbReference>
<feature type="domain" description="Arf-GAP" evidence="6">
    <location>
        <begin position="1025"/>
        <end position="1140"/>
    </location>
</feature>
<dbReference type="PANTHER" id="PTHR12673">
    <property type="entry name" value="FACIOGENITAL DYSPLASIA PROTEIN"/>
    <property type="match status" value="1"/>
</dbReference>
<dbReference type="InterPro" id="IPR001849">
    <property type="entry name" value="PH_domain"/>
</dbReference>
<keyword evidence="2" id="KW-0175">Coiled coil</keyword>
<dbReference type="Proteomes" id="UP000008076">
    <property type="component" value="Unassembled WGS sequence"/>
</dbReference>
<sequence>MSFSDIQEQQLIDWVRRHLPEELILNSEKDFRDGILLIKLCSKITHTKKPMYKHTTNIKGRIQNIESAMKMISDKYGEIEGVSVSCIANGNKDQTLSFLNFIKLQRKFEKERRKQQYIKIRKDLKIFEEKTKLMKITNNFSVFESSVKDGSVSRKRAFTTRKDGIIQMTGITLIKQQQNQFRERTMSLLNPIAHSKKNDKRITLESSHPCQPLQSSSGCVIEQLAMSFPPRPKTGFSTPTKKKSRVIAIRNGNIERKRASSVAVCHIKSEKNILKKEELKQKEPSSFKKEEELKVINKKEICSDFNEKEIQSDFNEKEEIDKGNSKEVEIGSKDDNINESINENKTPEISEEEQFIELDNSGDEKEIDRCDSITIPSIENIPKNNTEEIMDSNYSSNISSPRSDNEEETFIEFDEKEDQDLLKCIVKRISEEETNKVEEEIKEISKNIFLMNGIYYIVTDVIDGENVLQPLDLSELTLTCFIQSTFRSKLLVNEYEQKLIEQKQHLQNVQKLIKEKEENIIKIQSIIRGYQFRNSKIYQRMKNLKFAVREILESEKKYLNDLNVIKQMIDKTQELLPKIDIVNQAKLVNETMINCNQLLFKDLEKIIKNDSYGKEIYSAFNVFIRYLSYYTTYMNIYFPLKTFYESDNNTIKSLVKKLSKEFLQNTPPDNYLIRPIQRPPRYKLLLGAVRDSLPSWWNKEDLELKNCISKIREAVFHLNSCMKKNTDQKAVNDLFSKLSFPKKFKPSKDIQRKIVHQGFLIRKTKKLEEFCCFLLSDYFLMTKVKREDVGDIPSENLKNKTKVYHVIDLRQVTLMDVPNDVTTFCINIPEKCFILKAESEEDKITWMHEIDGIFSLQQQKLISRIENLQYQLKSIDIEAFNKTEFLIHPEYEDTIQYFNQTTNAWEEFYMMLHGNIVCLFVNGESAATLQPPILVFDILQLKFKGLLISTKKYSFEMNYKNYTYIFATENNHCKFVWLFLLRNAFYKNCRIVLDLHEFSVNEFNIDLLKTWTSFDDIPPSDNENYKYLRMLLLQPHNQICADCSDRQSSYVDLDYGVFICDLCASLHTECKHTKQTYNPVITFSECLDVPFEPLAKLHEYGNMRGTILYTKKASETTYRPSKKEINNNETLRKRWTLAKYIQPRSSVFDF</sequence>
<dbReference type="InterPro" id="IPR038508">
    <property type="entry name" value="ArfGAP_dom_sf"/>
</dbReference>
<evidence type="ECO:0000313" key="7">
    <source>
        <dbReference type="EMBL" id="EDR29820.1"/>
    </source>
</evidence>
<dbReference type="PANTHER" id="PTHR12673:SF263">
    <property type="entry name" value="PLECKSTRIN DOMAIN-CONTAINING PROTEIN"/>
    <property type="match status" value="1"/>
</dbReference>
<dbReference type="Gene3D" id="1.10.418.10">
    <property type="entry name" value="Calponin-like domain"/>
    <property type="match status" value="1"/>
</dbReference>
<dbReference type="InterPro" id="IPR001715">
    <property type="entry name" value="CH_dom"/>
</dbReference>
<dbReference type="Pfam" id="PF00169">
    <property type="entry name" value="PH"/>
    <property type="match status" value="1"/>
</dbReference>
<dbReference type="SUPFAM" id="SSF47576">
    <property type="entry name" value="Calponin-homology domain, CH-domain"/>
    <property type="match status" value="1"/>
</dbReference>
<dbReference type="Gene3D" id="2.30.29.30">
    <property type="entry name" value="Pleckstrin-homology domain (PH domain)/Phosphotyrosine-binding domain (PTB)"/>
    <property type="match status" value="1"/>
</dbReference>
<reference evidence="8" key="1">
    <citation type="submission" date="2007-12" db="EMBL/GenBank/DDBJ databases">
        <title>Annotation of Entamoeba dispar SAW760.</title>
        <authorList>
            <person name="Lorenzi H."/>
            <person name="Inman J."/>
            <person name="Schobel S."/>
            <person name="Amedeo P."/>
            <person name="Caler E."/>
        </authorList>
    </citation>
    <scope>NUCLEOTIDE SEQUENCE [LARGE SCALE GENOMIC DNA]</scope>
    <source>
        <strain evidence="8">ATCC PRA-260 / SAW760</strain>
    </source>
</reference>
<dbReference type="GO" id="GO:0005737">
    <property type="term" value="C:cytoplasm"/>
    <property type="evidence" value="ECO:0007669"/>
    <property type="project" value="TreeGrafter"/>
</dbReference>
<dbReference type="GO" id="GO:0016787">
    <property type="term" value="F:hydrolase activity"/>
    <property type="evidence" value="ECO:0007669"/>
    <property type="project" value="UniProtKB-KW"/>
</dbReference>
<keyword evidence="1" id="KW-0862">Zinc</keyword>
<keyword evidence="7" id="KW-0378">Hydrolase</keyword>
<evidence type="ECO:0000259" key="6">
    <source>
        <dbReference type="PROSITE" id="PS50115"/>
    </source>
</evidence>
<evidence type="ECO:0000259" key="3">
    <source>
        <dbReference type="PROSITE" id="PS50003"/>
    </source>
</evidence>
<dbReference type="InterPro" id="IPR036872">
    <property type="entry name" value="CH_dom_sf"/>
</dbReference>
<dbReference type="GO" id="GO:0008270">
    <property type="term" value="F:zinc ion binding"/>
    <property type="evidence" value="ECO:0007669"/>
    <property type="project" value="UniProtKB-KW"/>
</dbReference>
<dbReference type="InterPro" id="IPR011993">
    <property type="entry name" value="PH-like_dom_sf"/>
</dbReference>
<dbReference type="Gene3D" id="1.10.220.150">
    <property type="entry name" value="Arf GTPase activating protein"/>
    <property type="match status" value="1"/>
</dbReference>
<dbReference type="PROSITE" id="PS50010">
    <property type="entry name" value="DH_2"/>
    <property type="match status" value="1"/>
</dbReference>
<dbReference type="GO" id="GO:0005085">
    <property type="term" value="F:guanyl-nucleotide exchange factor activity"/>
    <property type="evidence" value="ECO:0007669"/>
    <property type="project" value="InterPro"/>
</dbReference>
<evidence type="ECO:0000256" key="2">
    <source>
        <dbReference type="SAM" id="Coils"/>
    </source>
</evidence>
<accession>B0E6M5</accession>
<evidence type="ECO:0000313" key="8">
    <source>
        <dbReference type="Proteomes" id="UP000008076"/>
    </source>
</evidence>
<dbReference type="SMART" id="SM00233">
    <property type="entry name" value="PH"/>
    <property type="match status" value="2"/>
</dbReference>
<dbReference type="InterPro" id="IPR035899">
    <property type="entry name" value="DBL_dom_sf"/>
</dbReference>